<evidence type="ECO:0000259" key="5">
    <source>
        <dbReference type="Pfam" id="PF00082"/>
    </source>
</evidence>
<protein>
    <submittedName>
        <fullName evidence="6">S8 family serine peptidase</fullName>
    </submittedName>
</protein>
<dbReference type="PROSITE" id="PS00138">
    <property type="entry name" value="SUBTILASE_SER"/>
    <property type="match status" value="1"/>
</dbReference>
<sequence length="625" mass="67252">MANYFFETGKFSASEPDLLADDLTNNPNYPDQWGLNNTGQNNGTVGIDINAPEAWNITLGQQNVVVAVIDHGIELNHPDLLNISPLSFDTESNSSPSLVLGNHGTACAGIIGASDNLIGSIGVAPNCTLMSISNELLLNINVRQELANGINFAWQNGASIISNSWSHVGLQGAFIDDAITAALTQGRNGLGCIVVFSSGNNNGNVGYPANSNPDILAVGAMSQCGERKSPTSCDTEDEWGSNFGTELDIVAPGVLIPTTDRQGNNGYNPNEPLHTNAGGNLVATDYIDRDYTRWFNGTSSACPHVAGVAALVLSVNPSLTGLEVRNIIERTAQKVGGYNYSTTGGRPNGTWDDEMGYGLVDANAAVQMAININGPDLVCSFPNSTFSMSNVDLSVTWQVSSNLQILSSTTNSVTVKPKYSSGSTGWVRANFSTGYSITRNVQVNNPTLTNNDVFVRDSYYNNLSGSGTYSDPYLICNGGEEHVINMDSNNVNSINYTTIPSGWTSYSYGVYEIAFTPNNMNYGNTYAIDVDYAGACGNSVHTMYFKKDDYCFSGYFKVVPNSITSTELTILKKGNNETKAFNANYEVEFLLFNDMGVQLKSKKGLTNKKNYSLNIPNLKNGIYYL</sequence>
<dbReference type="EMBL" id="JBHULK010000005">
    <property type="protein sequence ID" value="MFD2536009.1"/>
    <property type="molecule type" value="Genomic_DNA"/>
</dbReference>
<gene>
    <name evidence="6" type="ORF">ACFSQS_12910</name>
</gene>
<dbReference type="PANTHER" id="PTHR42884">
    <property type="entry name" value="PROPROTEIN CONVERTASE SUBTILISIN/KEXIN-RELATED"/>
    <property type="match status" value="1"/>
</dbReference>
<dbReference type="InterPro" id="IPR023828">
    <property type="entry name" value="Peptidase_S8_Ser-AS"/>
</dbReference>
<dbReference type="PROSITE" id="PS00137">
    <property type="entry name" value="SUBTILASE_HIS"/>
    <property type="match status" value="1"/>
</dbReference>
<comment type="similarity">
    <text evidence="4">Belongs to the peptidase S8 family.</text>
</comment>
<feature type="active site" description="Charge relay system" evidence="4">
    <location>
        <position position="70"/>
    </location>
</feature>
<evidence type="ECO:0000256" key="4">
    <source>
        <dbReference type="PROSITE-ProRule" id="PRU01240"/>
    </source>
</evidence>
<keyword evidence="3 4" id="KW-0720">Serine protease</keyword>
<organism evidence="6 7">
    <name type="scientific">Gelatiniphilus marinus</name>
    <dbReference type="NCBI Taxonomy" id="1759464"/>
    <lineage>
        <taxon>Bacteria</taxon>
        <taxon>Pseudomonadati</taxon>
        <taxon>Bacteroidota</taxon>
        <taxon>Flavobacteriia</taxon>
        <taxon>Flavobacteriales</taxon>
        <taxon>Flavobacteriaceae</taxon>
        <taxon>Gelatiniphilus</taxon>
    </lineage>
</organism>
<dbReference type="PROSITE" id="PS51892">
    <property type="entry name" value="SUBTILASE"/>
    <property type="match status" value="1"/>
</dbReference>
<dbReference type="Pfam" id="PF00082">
    <property type="entry name" value="Peptidase_S8"/>
    <property type="match status" value="1"/>
</dbReference>
<dbReference type="SUPFAM" id="SSF52743">
    <property type="entry name" value="Subtilisin-like"/>
    <property type="match status" value="1"/>
</dbReference>
<proteinExistence type="inferred from homology"/>
<dbReference type="RefSeq" id="WP_388019615.1">
    <property type="nucleotide sequence ID" value="NZ_JBHUDT010000005.1"/>
</dbReference>
<dbReference type="InterPro" id="IPR022398">
    <property type="entry name" value="Peptidase_S8_His-AS"/>
</dbReference>
<dbReference type="InterPro" id="IPR036852">
    <property type="entry name" value="Peptidase_S8/S53_dom_sf"/>
</dbReference>
<comment type="caution">
    <text evidence="6">The sequence shown here is derived from an EMBL/GenBank/DDBJ whole genome shotgun (WGS) entry which is preliminary data.</text>
</comment>
<evidence type="ECO:0000256" key="2">
    <source>
        <dbReference type="ARBA" id="ARBA00022801"/>
    </source>
</evidence>
<keyword evidence="2 4" id="KW-0378">Hydrolase</keyword>
<keyword evidence="7" id="KW-1185">Reference proteome</keyword>
<dbReference type="Proteomes" id="UP001597441">
    <property type="component" value="Unassembled WGS sequence"/>
</dbReference>
<dbReference type="PRINTS" id="PR00723">
    <property type="entry name" value="SUBTILISIN"/>
</dbReference>
<name>A0ABW5JTE0_9FLAO</name>
<reference evidence="7" key="1">
    <citation type="journal article" date="2019" name="Int. J. Syst. Evol. Microbiol.">
        <title>The Global Catalogue of Microorganisms (GCM) 10K type strain sequencing project: providing services to taxonomists for standard genome sequencing and annotation.</title>
        <authorList>
            <consortium name="The Broad Institute Genomics Platform"/>
            <consortium name="The Broad Institute Genome Sequencing Center for Infectious Disease"/>
            <person name="Wu L."/>
            <person name="Ma J."/>
        </authorList>
    </citation>
    <scope>NUCLEOTIDE SEQUENCE [LARGE SCALE GENOMIC DNA]</scope>
    <source>
        <strain evidence="7">KCTC 42903</strain>
    </source>
</reference>
<dbReference type="InterPro" id="IPR015500">
    <property type="entry name" value="Peptidase_S8_subtilisin-rel"/>
</dbReference>
<keyword evidence="1 4" id="KW-0645">Protease</keyword>
<feature type="active site" description="Charge relay system" evidence="4">
    <location>
        <position position="103"/>
    </location>
</feature>
<dbReference type="InterPro" id="IPR000209">
    <property type="entry name" value="Peptidase_S8/S53_dom"/>
</dbReference>
<evidence type="ECO:0000256" key="3">
    <source>
        <dbReference type="ARBA" id="ARBA00022825"/>
    </source>
</evidence>
<evidence type="ECO:0000256" key="1">
    <source>
        <dbReference type="ARBA" id="ARBA00022670"/>
    </source>
</evidence>
<accession>A0ABW5JTE0</accession>
<dbReference type="Gene3D" id="3.40.50.200">
    <property type="entry name" value="Peptidase S8/S53 domain"/>
    <property type="match status" value="1"/>
</dbReference>
<feature type="domain" description="Peptidase S8/S53" evidence="5">
    <location>
        <begin position="62"/>
        <end position="358"/>
    </location>
</feature>
<evidence type="ECO:0000313" key="6">
    <source>
        <dbReference type="EMBL" id="MFD2536009.1"/>
    </source>
</evidence>
<evidence type="ECO:0000313" key="7">
    <source>
        <dbReference type="Proteomes" id="UP001597441"/>
    </source>
</evidence>
<feature type="active site" description="Charge relay system" evidence="4">
    <location>
        <position position="299"/>
    </location>
</feature>
<dbReference type="PANTHER" id="PTHR42884:SF14">
    <property type="entry name" value="NEUROENDOCRINE CONVERTASE 1"/>
    <property type="match status" value="1"/>
</dbReference>